<evidence type="ECO:0000313" key="3">
    <source>
        <dbReference type="EMBL" id="KAG2443554.1"/>
    </source>
</evidence>
<dbReference type="Proteomes" id="UP000650467">
    <property type="component" value="Unassembled WGS sequence"/>
</dbReference>
<dbReference type="InterPro" id="IPR001623">
    <property type="entry name" value="DnaJ_domain"/>
</dbReference>
<feature type="region of interest" description="Disordered" evidence="1">
    <location>
        <begin position="225"/>
        <end position="255"/>
    </location>
</feature>
<dbReference type="Gene3D" id="1.10.287.110">
    <property type="entry name" value="DnaJ domain"/>
    <property type="match status" value="1"/>
</dbReference>
<dbReference type="SUPFAM" id="SSF46565">
    <property type="entry name" value="Chaperone J-domain"/>
    <property type="match status" value="1"/>
</dbReference>
<dbReference type="PANTHER" id="PTHR43948:SF14">
    <property type="entry name" value="PROTEIN DNAJ, PUTATIVE-RELATED"/>
    <property type="match status" value="1"/>
</dbReference>
<reference evidence="3" key="1">
    <citation type="journal article" date="2020" name="bioRxiv">
        <title>Comparative genomics of Chlamydomonas.</title>
        <authorList>
            <person name="Craig R.J."/>
            <person name="Hasan A.R."/>
            <person name="Ness R.W."/>
            <person name="Keightley P.D."/>
        </authorList>
    </citation>
    <scope>NUCLEOTIDE SEQUENCE</scope>
    <source>
        <strain evidence="3">SAG 7.73</strain>
    </source>
</reference>
<feature type="compositionally biased region" description="Low complexity" evidence="1">
    <location>
        <begin position="58"/>
        <end position="87"/>
    </location>
</feature>
<dbReference type="PROSITE" id="PS50076">
    <property type="entry name" value="DNAJ_2"/>
    <property type="match status" value="1"/>
</dbReference>
<accession>A0A835WA20</accession>
<dbReference type="GO" id="GO:0044183">
    <property type="term" value="F:protein folding chaperone"/>
    <property type="evidence" value="ECO:0007669"/>
    <property type="project" value="TreeGrafter"/>
</dbReference>
<evidence type="ECO:0000256" key="1">
    <source>
        <dbReference type="SAM" id="MobiDB-lite"/>
    </source>
</evidence>
<feature type="region of interest" description="Disordered" evidence="1">
    <location>
        <begin position="315"/>
        <end position="341"/>
    </location>
</feature>
<dbReference type="GO" id="GO:0051087">
    <property type="term" value="F:protein-folding chaperone binding"/>
    <property type="evidence" value="ECO:0007669"/>
    <property type="project" value="TreeGrafter"/>
</dbReference>
<feature type="compositionally biased region" description="Low complexity" evidence="1">
    <location>
        <begin position="315"/>
        <end position="329"/>
    </location>
</feature>
<dbReference type="InterPro" id="IPR036869">
    <property type="entry name" value="J_dom_sf"/>
</dbReference>
<feature type="compositionally biased region" description="Gly residues" evidence="1">
    <location>
        <begin position="240"/>
        <end position="255"/>
    </location>
</feature>
<comment type="caution">
    <text evidence="3">The sequence shown here is derived from an EMBL/GenBank/DDBJ whole genome shotgun (WGS) entry which is preliminary data.</text>
</comment>
<name>A0A835WA20_CHLIN</name>
<dbReference type="OrthoDB" id="552697at2759"/>
<proteinExistence type="predicted"/>
<dbReference type="GO" id="GO:0051082">
    <property type="term" value="F:unfolded protein binding"/>
    <property type="evidence" value="ECO:0007669"/>
    <property type="project" value="TreeGrafter"/>
</dbReference>
<feature type="compositionally biased region" description="Low complexity" evidence="1">
    <location>
        <begin position="230"/>
        <end position="239"/>
    </location>
</feature>
<dbReference type="EMBL" id="JAEHOC010000003">
    <property type="protein sequence ID" value="KAG2443554.1"/>
    <property type="molecule type" value="Genomic_DNA"/>
</dbReference>
<dbReference type="AlphaFoldDB" id="A0A835WA20"/>
<protein>
    <recommendedName>
        <fullName evidence="2">J domain-containing protein</fullName>
    </recommendedName>
</protein>
<keyword evidence="4" id="KW-1185">Reference proteome</keyword>
<dbReference type="PANTHER" id="PTHR43948">
    <property type="entry name" value="DNAJ HOMOLOG SUBFAMILY B"/>
    <property type="match status" value="1"/>
</dbReference>
<dbReference type="GO" id="GO:0005737">
    <property type="term" value="C:cytoplasm"/>
    <property type="evidence" value="ECO:0007669"/>
    <property type="project" value="TreeGrafter"/>
</dbReference>
<dbReference type="GO" id="GO:0005634">
    <property type="term" value="C:nucleus"/>
    <property type="evidence" value="ECO:0007669"/>
    <property type="project" value="TreeGrafter"/>
</dbReference>
<organism evidence="3 4">
    <name type="scientific">Chlamydomonas incerta</name>
    <dbReference type="NCBI Taxonomy" id="51695"/>
    <lineage>
        <taxon>Eukaryota</taxon>
        <taxon>Viridiplantae</taxon>
        <taxon>Chlorophyta</taxon>
        <taxon>core chlorophytes</taxon>
        <taxon>Chlorophyceae</taxon>
        <taxon>CS clade</taxon>
        <taxon>Chlamydomonadales</taxon>
        <taxon>Chlamydomonadaceae</taxon>
        <taxon>Chlamydomonas</taxon>
    </lineage>
</organism>
<gene>
    <name evidence="3" type="ORF">HXX76_001906</name>
</gene>
<feature type="region of interest" description="Disordered" evidence="1">
    <location>
        <begin position="34"/>
        <end position="92"/>
    </location>
</feature>
<evidence type="ECO:0000259" key="2">
    <source>
        <dbReference type="PROSITE" id="PS50076"/>
    </source>
</evidence>
<evidence type="ECO:0000313" key="4">
    <source>
        <dbReference type="Proteomes" id="UP000650467"/>
    </source>
</evidence>
<feature type="domain" description="J" evidence="2">
    <location>
        <begin position="8"/>
        <end position="121"/>
    </location>
</feature>
<sequence>MTRVTYREALALLDLEGVPPPDVVRRAFRREALKWHPDKASAAADSRPEGEGPTSLTGAGAAASDAAPAPAPADPASQPASQPGSQPLSREAAEERFKRLAAAYHLLLRAADRAAALQATGSGAGGAGGAAAGAAARNAGDGGFGDQAQAQGPGMDVDLDDEALADALSADLLLEARRLRLSDFDMVFLHQRASVGAAGLPPEWSDAVRDVDDLWRRIRRRLERRRQRRQQQQVAAGVAGANGGGRGASGSRGGGTGAGALGSAASTAALPGSKWSLLFEFMADVVGADAGTHRAGSEDERERGYVRVAGGCSSDDAAGASSRAAASGRNEGVDDAEGKGGADGVWDAASAVGARVDRDRPLAPAAQLPQARRRGRLPPGFYWRWLRRLVALQLVVGVLFKR</sequence>
<dbReference type="CDD" id="cd06257">
    <property type="entry name" value="DnaJ"/>
    <property type="match status" value="1"/>
</dbReference>